<dbReference type="Proteomes" id="UP000267606">
    <property type="component" value="Unassembled WGS sequence"/>
</dbReference>
<dbReference type="WBParaSite" id="OFLC_0001119101-mRNA-1">
    <property type="protein sequence ID" value="OFLC_0001119101-mRNA-1"/>
    <property type="gene ID" value="OFLC_0001119101"/>
</dbReference>
<dbReference type="EMBL" id="UZAJ01015851">
    <property type="protein sequence ID" value="VDO74582.1"/>
    <property type="molecule type" value="Genomic_DNA"/>
</dbReference>
<name>A0A183HUM9_9BILA</name>
<evidence type="ECO:0000313" key="1">
    <source>
        <dbReference type="EMBL" id="VDO74582.1"/>
    </source>
</evidence>
<dbReference type="AlphaFoldDB" id="A0A183HUM9"/>
<sequence length="81" mass="9388">MTCLDYDLPLRAYPLLLGLTYKNNNFHWSDNSSFNYDGFLDVAYEEKLSIPKSVESVPEVKDARLEGFDVCPFSKLTFHFN</sequence>
<keyword evidence="2" id="KW-1185">Reference proteome</keyword>
<protein>
    <submittedName>
        <fullName evidence="1 3">Uncharacterized protein</fullName>
    </submittedName>
</protein>
<gene>
    <name evidence="1" type="ORF">OFLC_LOCUS11192</name>
</gene>
<reference evidence="1 2" key="2">
    <citation type="submission" date="2018-11" db="EMBL/GenBank/DDBJ databases">
        <authorList>
            <consortium name="Pathogen Informatics"/>
        </authorList>
    </citation>
    <scope>NUCLEOTIDE SEQUENCE [LARGE SCALE GENOMIC DNA]</scope>
</reference>
<evidence type="ECO:0000313" key="3">
    <source>
        <dbReference type="WBParaSite" id="OFLC_0001119101-mRNA-1"/>
    </source>
</evidence>
<proteinExistence type="predicted"/>
<reference evidence="3" key="1">
    <citation type="submission" date="2016-06" db="UniProtKB">
        <authorList>
            <consortium name="WormBaseParasite"/>
        </authorList>
    </citation>
    <scope>IDENTIFICATION</scope>
</reference>
<evidence type="ECO:0000313" key="2">
    <source>
        <dbReference type="Proteomes" id="UP000267606"/>
    </source>
</evidence>
<accession>A0A183HUM9</accession>
<organism evidence="3">
    <name type="scientific">Onchocerca flexuosa</name>
    <dbReference type="NCBI Taxonomy" id="387005"/>
    <lineage>
        <taxon>Eukaryota</taxon>
        <taxon>Metazoa</taxon>
        <taxon>Ecdysozoa</taxon>
        <taxon>Nematoda</taxon>
        <taxon>Chromadorea</taxon>
        <taxon>Rhabditida</taxon>
        <taxon>Spirurina</taxon>
        <taxon>Spiruromorpha</taxon>
        <taxon>Filarioidea</taxon>
        <taxon>Onchocercidae</taxon>
        <taxon>Onchocerca</taxon>
    </lineage>
</organism>